<keyword evidence="7" id="KW-1185">Reference proteome</keyword>
<dbReference type="PIRSF" id="PIRSF037505">
    <property type="entry name" value="Betaine_HMT"/>
    <property type="match status" value="1"/>
</dbReference>
<dbReference type="InterPro" id="IPR017226">
    <property type="entry name" value="BHMT-like"/>
</dbReference>
<comment type="caution">
    <text evidence="6">The sequence shown here is derived from an EMBL/GenBank/DDBJ whole genome shotgun (WGS) entry which is preliminary data.</text>
</comment>
<name>A0A0D2HXZ6_9BACT</name>
<dbReference type="Proteomes" id="UP000032233">
    <property type="component" value="Unassembled WGS sequence"/>
</dbReference>
<evidence type="ECO:0000256" key="4">
    <source>
        <dbReference type="PROSITE-ProRule" id="PRU00333"/>
    </source>
</evidence>
<keyword evidence="3 4" id="KW-0479">Metal-binding</keyword>
<dbReference type="GO" id="GO:0008270">
    <property type="term" value="F:zinc ion binding"/>
    <property type="evidence" value="ECO:0007669"/>
    <property type="project" value="InterPro"/>
</dbReference>
<keyword evidence="1 4" id="KW-0489">Methyltransferase</keyword>
<evidence type="ECO:0000256" key="3">
    <source>
        <dbReference type="PIRSR" id="PIRSR037505-2"/>
    </source>
</evidence>
<gene>
    <name evidence="6" type="ORF">X474_05435</name>
</gene>
<dbReference type="InParanoid" id="A0A0D2HXZ6"/>
<dbReference type="EMBL" id="AZAC01000004">
    <property type="protein sequence ID" value="KIX15178.1"/>
    <property type="molecule type" value="Genomic_DNA"/>
</dbReference>
<evidence type="ECO:0000256" key="2">
    <source>
        <dbReference type="ARBA" id="ARBA00022679"/>
    </source>
</evidence>
<evidence type="ECO:0000259" key="5">
    <source>
        <dbReference type="PROSITE" id="PS50970"/>
    </source>
</evidence>
<accession>A0A0D2HXZ6</accession>
<feature type="binding site" evidence="3 4">
    <location>
        <position position="285"/>
    </location>
    <ligand>
        <name>Zn(2+)</name>
        <dbReference type="ChEBI" id="CHEBI:29105"/>
    </ligand>
</feature>
<reference evidence="6 7" key="1">
    <citation type="submission" date="2013-11" db="EMBL/GenBank/DDBJ databases">
        <title>Metagenomic analysis of a methanogenic consortium involved in long chain n-alkane degradation.</title>
        <authorList>
            <person name="Davidova I.A."/>
            <person name="Callaghan A.V."/>
            <person name="Wawrik B."/>
            <person name="Pruitt S."/>
            <person name="Marks C."/>
            <person name="Duncan K.E."/>
            <person name="Suflita J.M."/>
        </authorList>
    </citation>
    <scope>NUCLEOTIDE SEQUENCE [LARGE SCALE GENOMIC DNA]</scope>
    <source>
        <strain evidence="6 7">SPR</strain>
    </source>
</reference>
<dbReference type="GO" id="GO:0032259">
    <property type="term" value="P:methylation"/>
    <property type="evidence" value="ECO:0007669"/>
    <property type="project" value="UniProtKB-KW"/>
</dbReference>
<dbReference type="AlphaFoldDB" id="A0A0D2HXZ6"/>
<proteinExistence type="predicted"/>
<evidence type="ECO:0000256" key="1">
    <source>
        <dbReference type="ARBA" id="ARBA00022603"/>
    </source>
</evidence>
<dbReference type="GO" id="GO:0008168">
    <property type="term" value="F:methyltransferase activity"/>
    <property type="evidence" value="ECO:0007669"/>
    <property type="project" value="UniProtKB-UniRule"/>
</dbReference>
<dbReference type="STRING" id="1429043.X474_05435"/>
<dbReference type="Gene3D" id="3.20.20.330">
    <property type="entry name" value="Homocysteine-binding-like domain"/>
    <property type="match status" value="1"/>
</dbReference>
<dbReference type="PROSITE" id="PS50970">
    <property type="entry name" value="HCY"/>
    <property type="match status" value="1"/>
</dbReference>
<evidence type="ECO:0000313" key="6">
    <source>
        <dbReference type="EMBL" id="KIX15178.1"/>
    </source>
</evidence>
<dbReference type="PATRIC" id="fig|1429043.3.peg.1156"/>
<keyword evidence="3 4" id="KW-0862">Zinc</keyword>
<protein>
    <submittedName>
        <fullName evidence="6">Homocysteine methyltransferase</fullName>
    </submittedName>
</protein>
<evidence type="ECO:0000313" key="7">
    <source>
        <dbReference type="Proteomes" id="UP000032233"/>
    </source>
</evidence>
<sequence>MLVAEGYLFELERRGRLQAGTFVPEVALENPNALKELHREFLDCGTDVIEAFTYYAHREKMRLIGKEGLLEPLNRAALSIAKEVAQEAKGEPPLVAGNLSNSNIYKPGDAQSEKMVRSMFEEMLIWSAEAEVDFVIAETFYHLGEAALALEMIKKYNLPAVVTFGLYAQGILSDGFTVEQACQRLEDMGADVVGMNCFRGPATMLPHIAKIREKVSCPVAALPVPYRTTPSEPTFFHMHDHWASCRLPNNMTFPTALDPFLLNRYETADFAQKALDMGVKYIGLCCGCCPVHIRTMAEQLGRKPPASRYSPNMKKHFLFGDDPGLLFTREDLRGKA</sequence>
<dbReference type="SUPFAM" id="SSF82282">
    <property type="entry name" value="Homocysteine S-methyltransferase"/>
    <property type="match status" value="1"/>
</dbReference>
<dbReference type="Pfam" id="PF02574">
    <property type="entry name" value="S-methyl_trans"/>
    <property type="match status" value="1"/>
</dbReference>
<dbReference type="GO" id="GO:0009086">
    <property type="term" value="P:methionine biosynthetic process"/>
    <property type="evidence" value="ECO:0007669"/>
    <property type="project" value="InterPro"/>
</dbReference>
<comment type="cofactor">
    <cofactor evidence="3">
        <name>Zn(2+)</name>
        <dbReference type="ChEBI" id="CHEBI:29105"/>
    </cofactor>
    <text evidence="3">Binds 1 zinc ion per subunit.</text>
</comment>
<dbReference type="PANTHER" id="PTHR11103">
    <property type="entry name" value="SLR1189 PROTEIN"/>
    <property type="match status" value="1"/>
</dbReference>
<dbReference type="InterPro" id="IPR003726">
    <property type="entry name" value="HCY_dom"/>
</dbReference>
<keyword evidence="2 4" id="KW-0808">Transferase</keyword>
<feature type="binding site" evidence="3 4">
    <location>
        <position position="286"/>
    </location>
    <ligand>
        <name>Zn(2+)</name>
        <dbReference type="ChEBI" id="CHEBI:29105"/>
    </ligand>
</feature>
<dbReference type="PANTHER" id="PTHR11103:SF18">
    <property type="entry name" value="SLR1189 PROTEIN"/>
    <property type="match status" value="1"/>
</dbReference>
<feature type="binding site" evidence="3 4">
    <location>
        <position position="197"/>
    </location>
    <ligand>
        <name>Zn(2+)</name>
        <dbReference type="ChEBI" id="CHEBI:29105"/>
    </ligand>
</feature>
<dbReference type="InterPro" id="IPR036589">
    <property type="entry name" value="HCY_dom_sf"/>
</dbReference>
<feature type="domain" description="Hcy-binding" evidence="5">
    <location>
        <begin position="1"/>
        <end position="300"/>
    </location>
</feature>
<organism evidence="6 7">
    <name type="scientific">Dethiosulfatarculus sandiegensis</name>
    <dbReference type="NCBI Taxonomy" id="1429043"/>
    <lineage>
        <taxon>Bacteria</taxon>
        <taxon>Pseudomonadati</taxon>
        <taxon>Thermodesulfobacteriota</taxon>
        <taxon>Desulfarculia</taxon>
        <taxon>Desulfarculales</taxon>
        <taxon>Desulfarculaceae</taxon>
        <taxon>Dethiosulfatarculus</taxon>
    </lineage>
</organism>